<dbReference type="InterPro" id="IPR014729">
    <property type="entry name" value="Rossmann-like_a/b/a_fold"/>
</dbReference>
<feature type="domain" description="Diphthamide synthase" evidence="7">
    <location>
        <begin position="1"/>
        <end position="81"/>
    </location>
</feature>
<dbReference type="HOGENOM" id="CLU_163467_0_0_1"/>
<proteinExistence type="predicted"/>
<dbReference type="InterPro" id="IPR002761">
    <property type="entry name" value="Diphthami_syn_dom"/>
</dbReference>
<evidence type="ECO:0000256" key="2">
    <source>
        <dbReference type="ARBA" id="ARBA00018426"/>
    </source>
</evidence>
<feature type="compositionally biased region" description="Basic and acidic residues" evidence="6">
    <location>
        <begin position="81"/>
        <end position="93"/>
    </location>
</feature>
<dbReference type="Proteomes" id="UP000012065">
    <property type="component" value="Unassembled WGS sequence"/>
</dbReference>
<dbReference type="Gene3D" id="3.40.50.620">
    <property type="entry name" value="HUPs"/>
    <property type="match status" value="1"/>
</dbReference>
<dbReference type="Pfam" id="PF01902">
    <property type="entry name" value="Diphthami_syn_2"/>
    <property type="match status" value="1"/>
</dbReference>
<evidence type="ECO:0000256" key="6">
    <source>
        <dbReference type="SAM" id="MobiDB-lite"/>
    </source>
</evidence>
<dbReference type="EMBL" id="CAOJ01000501">
    <property type="protein sequence ID" value="CCO26368.1"/>
    <property type="molecule type" value="Genomic_DNA"/>
</dbReference>
<accession>M5BHV8</accession>
<evidence type="ECO:0000313" key="8">
    <source>
        <dbReference type="EMBL" id="CCO26368.1"/>
    </source>
</evidence>
<dbReference type="GO" id="GO:0017178">
    <property type="term" value="F:diphthine-ammonia ligase activity"/>
    <property type="evidence" value="ECO:0007669"/>
    <property type="project" value="UniProtKB-EC"/>
</dbReference>
<reference evidence="8 9" key="1">
    <citation type="journal article" date="2013" name="J. Biotechnol.">
        <title>Establishment and interpretation of the genome sequence of the phytopathogenic fungus Rhizoctonia solani AG1-IB isolate 7/3/14.</title>
        <authorList>
            <person name="Wibberg D.W."/>
            <person name="Jelonek L.J."/>
            <person name="Rupp O.R."/>
            <person name="Hennig M.H."/>
            <person name="Eikmeyer F.E."/>
            <person name="Goesmann A.G."/>
            <person name="Hartmann A.H."/>
            <person name="Borriss R.B."/>
            <person name="Grosch R.G."/>
            <person name="Puehler A.P."/>
            <person name="Schlueter A.S."/>
        </authorList>
    </citation>
    <scope>NUCLEOTIDE SEQUENCE [LARGE SCALE GENOMIC DNA]</scope>
    <source>
        <strain evidence="9">AG1-IB / isolate 7/3/14</strain>
    </source>
</reference>
<dbReference type="AlphaFoldDB" id="M5BHV8"/>
<dbReference type="SUPFAM" id="SSF52402">
    <property type="entry name" value="Adenine nucleotide alpha hydrolases-like"/>
    <property type="match status" value="1"/>
</dbReference>
<dbReference type="EC" id="6.3.1.14" evidence="1"/>
<comment type="caution">
    <text evidence="8">The sequence shown here is derived from an EMBL/GenBank/DDBJ whole genome shotgun (WGS) entry which is preliminary data.</text>
</comment>
<evidence type="ECO:0000256" key="3">
    <source>
        <dbReference type="ARBA" id="ARBA00029814"/>
    </source>
</evidence>
<dbReference type="PANTHER" id="PTHR12196">
    <property type="entry name" value="DOMAIN OF UNKNOWN FUNCTION 71 DUF71 -CONTAINING PROTEIN"/>
    <property type="match status" value="1"/>
</dbReference>
<evidence type="ECO:0000256" key="1">
    <source>
        <dbReference type="ARBA" id="ARBA00012089"/>
    </source>
</evidence>
<dbReference type="InterPro" id="IPR030662">
    <property type="entry name" value="DPH6/MJ0570"/>
</dbReference>
<evidence type="ECO:0000313" key="9">
    <source>
        <dbReference type="Proteomes" id="UP000012065"/>
    </source>
</evidence>
<evidence type="ECO:0000256" key="4">
    <source>
        <dbReference type="ARBA" id="ARBA00031552"/>
    </source>
</evidence>
<gene>
    <name evidence="8" type="ORF">BN14_00391</name>
</gene>
<organism evidence="8 9">
    <name type="scientific">Thanatephorus cucumeris (strain AG1-IB / isolate 7/3/14)</name>
    <name type="common">Lettuce bottom rot fungus</name>
    <name type="synonym">Rhizoctonia solani</name>
    <dbReference type="NCBI Taxonomy" id="1108050"/>
    <lineage>
        <taxon>Eukaryota</taxon>
        <taxon>Fungi</taxon>
        <taxon>Dikarya</taxon>
        <taxon>Basidiomycota</taxon>
        <taxon>Agaricomycotina</taxon>
        <taxon>Agaricomycetes</taxon>
        <taxon>Cantharellales</taxon>
        <taxon>Ceratobasidiaceae</taxon>
        <taxon>Rhizoctonia</taxon>
        <taxon>Rhizoctonia solani AG-1</taxon>
    </lineage>
</organism>
<name>M5BHV8_THACB</name>
<dbReference type="PANTHER" id="PTHR12196:SF2">
    <property type="entry name" value="DIPHTHINE--AMMONIA LIGASE"/>
    <property type="match status" value="1"/>
</dbReference>
<sequence>MKFVALLSGGKDSCYNIVHCHANGHELVAAASLKPPTEGEMDSFMYQTVGQDAIELVARALEVPLFRRTINGSAVEQGGEYGDRAGKADRENEGVDGDETEDMFTLLSEVKVSKVARKNHSNNSIVFRMHTQMSKVYLLAQYYQIISA</sequence>
<evidence type="ECO:0000259" key="7">
    <source>
        <dbReference type="Pfam" id="PF01902"/>
    </source>
</evidence>
<comment type="catalytic activity">
    <reaction evidence="5">
        <text>diphthine-[translation elongation factor 2] + NH4(+) + ATP = diphthamide-[translation elongation factor 2] + AMP + diphosphate + H(+)</text>
        <dbReference type="Rhea" id="RHEA:19753"/>
        <dbReference type="Rhea" id="RHEA-COMP:10172"/>
        <dbReference type="Rhea" id="RHEA-COMP:10174"/>
        <dbReference type="ChEBI" id="CHEBI:15378"/>
        <dbReference type="ChEBI" id="CHEBI:16692"/>
        <dbReference type="ChEBI" id="CHEBI:28938"/>
        <dbReference type="ChEBI" id="CHEBI:30616"/>
        <dbReference type="ChEBI" id="CHEBI:33019"/>
        <dbReference type="ChEBI" id="CHEBI:82696"/>
        <dbReference type="ChEBI" id="CHEBI:456215"/>
        <dbReference type="EC" id="6.3.1.14"/>
    </reaction>
</comment>
<feature type="region of interest" description="Disordered" evidence="6">
    <location>
        <begin position="77"/>
        <end position="99"/>
    </location>
</feature>
<protein>
    <recommendedName>
        <fullName evidence="2">Diphthine--ammonia ligase</fullName>
        <ecNumber evidence="1">6.3.1.14</ecNumber>
    </recommendedName>
    <alternativeName>
        <fullName evidence="3">Diphthamide synthase</fullName>
    </alternativeName>
    <alternativeName>
        <fullName evidence="4">Diphthamide synthetase</fullName>
    </alternativeName>
</protein>
<evidence type="ECO:0000256" key="5">
    <source>
        <dbReference type="ARBA" id="ARBA00048108"/>
    </source>
</evidence>
<dbReference type="GO" id="GO:0017183">
    <property type="term" value="P:protein histidyl modification to diphthamide"/>
    <property type="evidence" value="ECO:0007669"/>
    <property type="project" value="TreeGrafter"/>
</dbReference>